<evidence type="ECO:0000256" key="7">
    <source>
        <dbReference type="ARBA" id="ARBA00023224"/>
    </source>
</evidence>
<dbReference type="CDD" id="cd14969">
    <property type="entry name" value="7tmA_Opsins_type2_animals"/>
    <property type="match status" value="1"/>
</dbReference>
<feature type="transmembrane region" description="Helical" evidence="10">
    <location>
        <begin position="95"/>
        <end position="117"/>
    </location>
</feature>
<evidence type="ECO:0000313" key="12">
    <source>
        <dbReference type="EMBL" id="AFK83789.1"/>
    </source>
</evidence>
<reference evidence="12" key="1">
    <citation type="journal article" date="2012" name="BMC Biol.">
        <title>Genomic organization, evolution, and expression of photoprotein and opsin genes in Mnemiopsis leidyi: a new view of ctenophore photocytes.</title>
        <authorList>
            <person name="Schnitzler C.E."/>
            <person name="Pang K."/>
            <person name="Powers M.L."/>
            <person name="Reitzel A.M."/>
            <person name="Ryan J.F."/>
            <person name="Simmons D."/>
            <person name="Tada T."/>
            <person name="Park M."/>
            <person name="Gupta J."/>
            <person name="Brooks S.Y."/>
            <person name="Blakesley R.W."/>
            <person name="Yokoyama S."/>
            <person name="Haddock S.H."/>
            <person name="Martindale M.Q."/>
            <person name="Baxevanis A.D."/>
        </authorList>
    </citation>
    <scope>NUCLEOTIDE SEQUENCE</scope>
</reference>
<keyword evidence="3 10" id="KW-1133">Transmembrane helix</keyword>
<keyword evidence="2 8" id="KW-0812">Transmembrane</keyword>
<dbReference type="Pfam" id="PF00001">
    <property type="entry name" value="7tm_1"/>
    <property type="match status" value="1"/>
</dbReference>
<comment type="similarity">
    <text evidence="8">Belongs to the G-protein coupled receptor 1 family.</text>
</comment>
<dbReference type="InterPro" id="IPR017452">
    <property type="entry name" value="GPCR_Rhodpsn_7TM"/>
</dbReference>
<dbReference type="GO" id="GO:0016020">
    <property type="term" value="C:membrane"/>
    <property type="evidence" value="ECO:0007669"/>
    <property type="project" value="UniProtKB-SubCell"/>
</dbReference>
<dbReference type="InterPro" id="IPR050125">
    <property type="entry name" value="GPCR_opsins"/>
</dbReference>
<comment type="subcellular location">
    <subcellularLocation>
        <location evidence="1">Membrane</location>
        <topology evidence="1">Multi-pass membrane protein</topology>
    </subcellularLocation>
</comment>
<name>K9LLF4_MNELE</name>
<dbReference type="HOGENOM" id="CLU_009579_6_3_1"/>
<accession>K9LLF4</accession>
<feature type="region of interest" description="Disordered" evidence="9">
    <location>
        <begin position="235"/>
        <end position="301"/>
    </location>
</feature>
<evidence type="ECO:0000256" key="6">
    <source>
        <dbReference type="ARBA" id="ARBA00023170"/>
    </source>
</evidence>
<evidence type="ECO:0000256" key="2">
    <source>
        <dbReference type="ARBA" id="ARBA00022692"/>
    </source>
</evidence>
<keyword evidence="7 8" id="KW-0807">Transducer</keyword>
<dbReference type="AlphaFoldDB" id="K9LLF4"/>
<evidence type="ECO:0000256" key="4">
    <source>
        <dbReference type="ARBA" id="ARBA00023040"/>
    </source>
</evidence>
<keyword evidence="6 8" id="KW-0675">Receptor</keyword>
<evidence type="ECO:0000256" key="9">
    <source>
        <dbReference type="SAM" id="MobiDB-lite"/>
    </source>
</evidence>
<feature type="domain" description="G-protein coupled receptors family 1 profile" evidence="11">
    <location>
        <begin position="34"/>
        <end position="368"/>
    </location>
</feature>
<dbReference type="EMBL" id="JQ724647">
    <property type="protein sequence ID" value="AFK83789.1"/>
    <property type="molecule type" value="mRNA"/>
</dbReference>
<evidence type="ECO:0000259" key="11">
    <source>
        <dbReference type="PROSITE" id="PS50262"/>
    </source>
</evidence>
<protein>
    <submittedName>
        <fullName evidence="12">Opsin 2</fullName>
    </submittedName>
</protein>
<dbReference type="SUPFAM" id="SSF81321">
    <property type="entry name" value="Family A G protein-coupled receptor-like"/>
    <property type="match status" value="1"/>
</dbReference>
<dbReference type="PANTHER" id="PTHR24240">
    <property type="entry name" value="OPSIN"/>
    <property type="match status" value="1"/>
</dbReference>
<keyword evidence="5 10" id="KW-0472">Membrane</keyword>
<evidence type="ECO:0000256" key="1">
    <source>
        <dbReference type="ARBA" id="ARBA00004141"/>
    </source>
</evidence>
<dbReference type="PROSITE" id="PS50262">
    <property type="entry name" value="G_PROTEIN_RECEP_F1_2"/>
    <property type="match status" value="1"/>
</dbReference>
<dbReference type="GO" id="GO:0004930">
    <property type="term" value="F:G protein-coupled receptor activity"/>
    <property type="evidence" value="ECO:0007669"/>
    <property type="project" value="UniProtKB-KW"/>
</dbReference>
<feature type="transmembrane region" description="Helical" evidence="10">
    <location>
        <begin position="352"/>
        <end position="371"/>
    </location>
</feature>
<dbReference type="PRINTS" id="PR00237">
    <property type="entry name" value="GPCRRHODOPSN"/>
</dbReference>
<feature type="transmembrane region" description="Helical" evidence="10">
    <location>
        <begin position="311"/>
        <end position="332"/>
    </location>
</feature>
<proteinExistence type="evidence at transcript level"/>
<evidence type="ECO:0000256" key="5">
    <source>
        <dbReference type="ARBA" id="ARBA00023136"/>
    </source>
</evidence>
<feature type="transmembrane region" description="Helical" evidence="10">
    <location>
        <begin position="16"/>
        <end position="43"/>
    </location>
</feature>
<keyword evidence="4 8" id="KW-0297">G-protein coupled receptor</keyword>
<evidence type="ECO:0000256" key="3">
    <source>
        <dbReference type="ARBA" id="ARBA00022989"/>
    </source>
</evidence>
<sequence>MSSPNDEPTVDSDPKAVYILTSLLCMNCIFSLVGNMLVIYTFLRERPLGAPLRTILCHLAITNLMIAGIGEPMVVISGFNLRWVFGEMGRKIEAYTVTASGLMAMSLLAFVSIERYLRVTPGQKFLIRQTTSVRVCTLMWIYNVIYASLPFYGIAAWRGEGIGISNSLSWDTNNKIDVAYVMVMMATGYFIPLAVITFCYNRILHFVKQAVDVYDEVERLGHNIPADGMTMETQLSKTHASTAGPGVSVTGESSLLNAGDQEGPSRGGTSKTGDTVTPEVSVDTTTKKQTSTVKDSSEEPGNRIKAAEKKISNVVAIIIVSFFISWTPYTIVNLLVTFDKADYLASGINATIPAFLAKTSTVWSPIIYCFMNGEVRNANLRTIDHIKRRIRILYFGGRL</sequence>
<feature type="transmembrane region" description="Helical" evidence="10">
    <location>
        <begin position="55"/>
        <end position="75"/>
    </location>
</feature>
<feature type="transmembrane region" description="Helical" evidence="10">
    <location>
        <begin position="178"/>
        <end position="200"/>
    </location>
</feature>
<organism evidence="12">
    <name type="scientific">Mnemiopsis leidyi</name>
    <name type="common">Sea walnut</name>
    <name type="synonym">Warty comb jellyfish</name>
    <dbReference type="NCBI Taxonomy" id="27923"/>
    <lineage>
        <taxon>Eukaryota</taxon>
        <taxon>Metazoa</taxon>
        <taxon>Ctenophora</taxon>
        <taxon>Tentaculata</taxon>
        <taxon>Lobata</taxon>
        <taxon>Bolinopsidae</taxon>
        <taxon>Mnemiopsis</taxon>
    </lineage>
</organism>
<dbReference type="PROSITE" id="PS00237">
    <property type="entry name" value="G_PROTEIN_RECEP_F1_1"/>
    <property type="match status" value="1"/>
</dbReference>
<feature type="transmembrane region" description="Helical" evidence="10">
    <location>
        <begin position="138"/>
        <end position="158"/>
    </location>
</feature>
<dbReference type="InterPro" id="IPR000276">
    <property type="entry name" value="GPCR_Rhodpsn"/>
</dbReference>
<dbReference type="OMA" id="LTIACTM"/>
<evidence type="ECO:0000256" key="10">
    <source>
        <dbReference type="SAM" id="Phobius"/>
    </source>
</evidence>
<dbReference type="Gene3D" id="1.20.1070.10">
    <property type="entry name" value="Rhodopsin 7-helix transmembrane proteins"/>
    <property type="match status" value="1"/>
</dbReference>
<feature type="compositionally biased region" description="Polar residues" evidence="9">
    <location>
        <begin position="282"/>
        <end position="294"/>
    </location>
</feature>
<evidence type="ECO:0000256" key="8">
    <source>
        <dbReference type="RuleBase" id="RU000688"/>
    </source>
</evidence>